<name>A0ABT2KGE0_9RHOB</name>
<gene>
    <name evidence="3" type="ORF">CLG85_003385</name>
</gene>
<keyword evidence="2" id="KW-0812">Transmembrane</keyword>
<keyword evidence="4" id="KW-1185">Reference proteome</keyword>
<feature type="transmembrane region" description="Helical" evidence="2">
    <location>
        <begin position="41"/>
        <end position="60"/>
    </location>
</feature>
<evidence type="ECO:0000256" key="1">
    <source>
        <dbReference type="SAM" id="MobiDB-lite"/>
    </source>
</evidence>
<protein>
    <submittedName>
        <fullName evidence="3">Uncharacterized protein</fullName>
    </submittedName>
</protein>
<sequence length="87" mass="9332">MSVRSHRYFKCRYCNHKLRFGAHQCGSCYQPTQMINRVPTWTVLGLALVVSGAAVAAGTLPSMLNASNGGAAHDPGADREARVKASL</sequence>
<reference evidence="4" key="1">
    <citation type="submission" date="2023-07" db="EMBL/GenBank/DDBJ databases">
        <title>Yangia mangrovi SAOS 153D genome.</title>
        <authorList>
            <person name="Verma A."/>
            <person name="Pal Y."/>
            <person name="Sundharam S."/>
            <person name="Bisht B."/>
            <person name="Srinivasan K."/>
        </authorList>
    </citation>
    <scope>NUCLEOTIDE SEQUENCE [LARGE SCALE GENOMIC DNA]</scope>
    <source>
        <strain evidence="4">SAOS 153D</strain>
    </source>
</reference>
<keyword evidence="2" id="KW-1133">Transmembrane helix</keyword>
<evidence type="ECO:0000256" key="2">
    <source>
        <dbReference type="SAM" id="Phobius"/>
    </source>
</evidence>
<keyword evidence="2" id="KW-0472">Membrane</keyword>
<dbReference type="Proteomes" id="UP000217448">
    <property type="component" value="Unassembled WGS sequence"/>
</dbReference>
<feature type="region of interest" description="Disordered" evidence="1">
    <location>
        <begin position="68"/>
        <end position="87"/>
    </location>
</feature>
<dbReference type="EMBL" id="NTHN02000004">
    <property type="protein sequence ID" value="MCT4369436.1"/>
    <property type="molecule type" value="Genomic_DNA"/>
</dbReference>
<evidence type="ECO:0000313" key="4">
    <source>
        <dbReference type="Proteomes" id="UP000217448"/>
    </source>
</evidence>
<organism evidence="3 4">
    <name type="scientific">Alloyangia mangrovi</name>
    <dbReference type="NCBI Taxonomy" id="1779329"/>
    <lineage>
        <taxon>Bacteria</taxon>
        <taxon>Pseudomonadati</taxon>
        <taxon>Pseudomonadota</taxon>
        <taxon>Alphaproteobacteria</taxon>
        <taxon>Rhodobacterales</taxon>
        <taxon>Roseobacteraceae</taxon>
        <taxon>Alloyangia</taxon>
    </lineage>
</organism>
<proteinExistence type="predicted"/>
<comment type="caution">
    <text evidence="3">The sequence shown here is derived from an EMBL/GenBank/DDBJ whole genome shotgun (WGS) entry which is preliminary data.</text>
</comment>
<dbReference type="RefSeq" id="WP_141244655.1">
    <property type="nucleotide sequence ID" value="NZ_NTHN02000004.1"/>
</dbReference>
<evidence type="ECO:0000313" key="3">
    <source>
        <dbReference type="EMBL" id="MCT4369436.1"/>
    </source>
</evidence>
<feature type="compositionally biased region" description="Basic and acidic residues" evidence="1">
    <location>
        <begin position="75"/>
        <end position="87"/>
    </location>
</feature>
<accession>A0ABT2KGE0</accession>